<sequence length="130" mass="14699">MNYIYNGEIRCKKEDLERAIPLVKKIFLHPDVEELDGVTYIVISDETRGNITEEIDIFCQTLKEMGLSVAGNISFTGDYDGKYILSGSEYTELSAEECVIRNASDQDLLKEVKRRGYLVCFPDGSGVIFK</sequence>
<evidence type="ECO:0000313" key="1">
    <source>
        <dbReference type="EMBL" id="HJB28114.1"/>
    </source>
</evidence>
<proteinExistence type="predicted"/>
<dbReference type="Proteomes" id="UP000823842">
    <property type="component" value="Unassembled WGS sequence"/>
</dbReference>
<reference evidence="1" key="1">
    <citation type="journal article" date="2021" name="PeerJ">
        <title>Extensive microbial diversity within the chicken gut microbiome revealed by metagenomics and culture.</title>
        <authorList>
            <person name="Gilroy R."/>
            <person name="Ravi A."/>
            <person name="Getino M."/>
            <person name="Pursley I."/>
            <person name="Horton D.L."/>
            <person name="Alikhan N.F."/>
            <person name="Baker D."/>
            <person name="Gharbi K."/>
            <person name="Hall N."/>
            <person name="Watson M."/>
            <person name="Adriaenssens E.M."/>
            <person name="Foster-Nyarko E."/>
            <person name="Jarju S."/>
            <person name="Secka A."/>
            <person name="Antonio M."/>
            <person name="Oren A."/>
            <person name="Chaudhuri R.R."/>
            <person name="La Ragione R."/>
            <person name="Hildebrand F."/>
            <person name="Pallen M.J."/>
        </authorList>
    </citation>
    <scope>NUCLEOTIDE SEQUENCE</scope>
    <source>
        <strain evidence="1">ChiSjej1B19-5720</strain>
    </source>
</reference>
<organism evidence="1 2">
    <name type="scientific">Candidatus Blautia faecavium</name>
    <dbReference type="NCBI Taxonomy" id="2838487"/>
    <lineage>
        <taxon>Bacteria</taxon>
        <taxon>Bacillati</taxon>
        <taxon>Bacillota</taxon>
        <taxon>Clostridia</taxon>
        <taxon>Lachnospirales</taxon>
        <taxon>Lachnospiraceae</taxon>
        <taxon>Blautia</taxon>
    </lineage>
</organism>
<evidence type="ECO:0000313" key="2">
    <source>
        <dbReference type="Proteomes" id="UP000823842"/>
    </source>
</evidence>
<gene>
    <name evidence="1" type="ORF">IAA06_04885</name>
</gene>
<dbReference type="AlphaFoldDB" id="A0A9D2LRT3"/>
<reference evidence="1" key="2">
    <citation type="submission" date="2021-04" db="EMBL/GenBank/DDBJ databases">
        <authorList>
            <person name="Gilroy R."/>
        </authorList>
    </citation>
    <scope>NUCLEOTIDE SEQUENCE</scope>
    <source>
        <strain evidence="1">ChiSjej1B19-5720</strain>
    </source>
</reference>
<protein>
    <submittedName>
        <fullName evidence="1">Uncharacterized protein</fullName>
    </submittedName>
</protein>
<dbReference type="EMBL" id="DWYZ01000094">
    <property type="protein sequence ID" value="HJB28114.1"/>
    <property type="molecule type" value="Genomic_DNA"/>
</dbReference>
<name>A0A9D2LRT3_9FIRM</name>
<accession>A0A9D2LRT3</accession>
<comment type="caution">
    <text evidence="1">The sequence shown here is derived from an EMBL/GenBank/DDBJ whole genome shotgun (WGS) entry which is preliminary data.</text>
</comment>